<evidence type="ECO:0000313" key="2">
    <source>
        <dbReference type="Proteomes" id="UP000681343"/>
    </source>
</evidence>
<dbReference type="AlphaFoldDB" id="A0A810PR79"/>
<sequence length="129" mass="14435">MKKIAGVTGGLVLLLVVLRGIVRLDLSNIRLSYDSCAREISRQMERYREKNRSQLEELIAHRTAAYISEQAQSLGLSCTPQVQTAWTEEDIPVPTGVILDIPYHAELGEIIERNLGIKAEKQVWSTSEG</sequence>
<name>A0A810PR79_9FIRM</name>
<dbReference type="EMBL" id="AP023415">
    <property type="protein sequence ID" value="BCK78404.1"/>
    <property type="molecule type" value="Genomic_DNA"/>
</dbReference>
<accession>A0A810PR79</accession>
<dbReference type="KEGG" id="vfa:MM35RIKEN_05960"/>
<protein>
    <submittedName>
        <fullName evidence="1">Uncharacterized protein</fullName>
    </submittedName>
</protein>
<gene>
    <name evidence="1" type="ORF">MM35RIKEN_05960</name>
</gene>
<proteinExistence type="predicted"/>
<dbReference type="Proteomes" id="UP000681343">
    <property type="component" value="Chromosome"/>
</dbReference>
<reference evidence="1" key="1">
    <citation type="submission" date="2020-09" db="EMBL/GenBank/DDBJ databases">
        <title>New species isolated from human feces.</title>
        <authorList>
            <person name="Kitahara M."/>
            <person name="Shigeno Y."/>
            <person name="Shime M."/>
            <person name="Matsumoto Y."/>
            <person name="Nakamura S."/>
            <person name="Motooka D."/>
            <person name="Fukuoka S."/>
            <person name="Nishikawa H."/>
            <person name="Benno Y."/>
        </authorList>
    </citation>
    <scope>NUCLEOTIDE SEQUENCE</scope>
    <source>
        <strain evidence="1">MM35</strain>
    </source>
</reference>
<organism evidence="1 2">
    <name type="scientific">Vescimonas fastidiosa</name>
    <dbReference type="NCBI Taxonomy" id="2714353"/>
    <lineage>
        <taxon>Bacteria</taxon>
        <taxon>Bacillati</taxon>
        <taxon>Bacillota</taxon>
        <taxon>Clostridia</taxon>
        <taxon>Eubacteriales</taxon>
        <taxon>Oscillospiraceae</taxon>
        <taxon>Vescimonas</taxon>
    </lineage>
</organism>
<keyword evidence="2" id="KW-1185">Reference proteome</keyword>
<evidence type="ECO:0000313" key="1">
    <source>
        <dbReference type="EMBL" id="BCK78404.1"/>
    </source>
</evidence>